<dbReference type="RefSeq" id="WP_143315266.1">
    <property type="nucleotide sequence ID" value="NZ_JACSRA010000022.1"/>
</dbReference>
<feature type="signal peptide" evidence="1">
    <location>
        <begin position="1"/>
        <end position="25"/>
    </location>
</feature>
<organism evidence="2 3">
    <name type="scientific">Clostridium cibarium</name>
    <dbReference type="NCBI Taxonomy" id="2762247"/>
    <lineage>
        <taxon>Bacteria</taxon>
        <taxon>Bacillati</taxon>
        <taxon>Bacillota</taxon>
        <taxon>Clostridia</taxon>
        <taxon>Eubacteriales</taxon>
        <taxon>Clostridiaceae</taxon>
        <taxon>Clostridium</taxon>
    </lineage>
</organism>
<keyword evidence="3" id="KW-1185">Reference proteome</keyword>
<sequence length="185" mass="19955">MKKKIITMLTISTLLIFGTVSNALAAGTGEKQVFPAKDKEDAKGSVLINAEVDASYMVSIPTEVDFSKIKKAPQGATGSDAYVESGIQVKLNECTGFRRVTVGVATDNDFYLKGIDPISDDNKIKYSLVDSSNNAVSGSNIGTLDLSDSGKIKDYKIRLDTTDVKYVGKYSGTLNFIFDAEEKID</sequence>
<accession>A0ABR8PW34</accession>
<reference evidence="2 3" key="1">
    <citation type="submission" date="2020-08" db="EMBL/GenBank/DDBJ databases">
        <title>A Genomic Blueprint of the Chicken Gut Microbiome.</title>
        <authorList>
            <person name="Gilroy R."/>
            <person name="Ravi A."/>
            <person name="Getino M."/>
            <person name="Pursley I."/>
            <person name="Horton D.L."/>
            <person name="Alikhan N.-F."/>
            <person name="Baker D."/>
            <person name="Gharbi K."/>
            <person name="Hall N."/>
            <person name="Watson M."/>
            <person name="Adriaenssens E.M."/>
            <person name="Foster-Nyarko E."/>
            <person name="Jarju S."/>
            <person name="Secka A."/>
            <person name="Antonio M."/>
            <person name="Oren A."/>
            <person name="Chaudhuri R."/>
            <person name="La Ragione R.M."/>
            <person name="Hildebrand F."/>
            <person name="Pallen M.J."/>
        </authorList>
    </citation>
    <scope>NUCLEOTIDE SEQUENCE [LARGE SCALE GENOMIC DNA]</scope>
    <source>
        <strain evidence="2 3">Sa3CVN1</strain>
    </source>
</reference>
<comment type="caution">
    <text evidence="2">The sequence shown here is derived from an EMBL/GenBank/DDBJ whole genome shotgun (WGS) entry which is preliminary data.</text>
</comment>
<gene>
    <name evidence="2" type="ORF">H9661_13435</name>
</gene>
<evidence type="ECO:0000313" key="2">
    <source>
        <dbReference type="EMBL" id="MBD7912360.1"/>
    </source>
</evidence>
<keyword evidence="1" id="KW-0732">Signal</keyword>
<evidence type="ECO:0000313" key="3">
    <source>
        <dbReference type="Proteomes" id="UP000627781"/>
    </source>
</evidence>
<protein>
    <submittedName>
        <fullName evidence="2">Uncharacterized protein</fullName>
    </submittedName>
</protein>
<name>A0ABR8PW34_9CLOT</name>
<dbReference type="EMBL" id="JACSRA010000022">
    <property type="protein sequence ID" value="MBD7912360.1"/>
    <property type="molecule type" value="Genomic_DNA"/>
</dbReference>
<evidence type="ECO:0000256" key="1">
    <source>
        <dbReference type="SAM" id="SignalP"/>
    </source>
</evidence>
<proteinExistence type="predicted"/>
<dbReference type="Proteomes" id="UP000627781">
    <property type="component" value="Unassembled WGS sequence"/>
</dbReference>
<feature type="chain" id="PRO_5046657787" evidence="1">
    <location>
        <begin position="26"/>
        <end position="185"/>
    </location>
</feature>